<accession>D9TKG2</accession>
<proteinExistence type="predicted"/>
<dbReference type="Proteomes" id="UP000000347">
    <property type="component" value="Chromosome"/>
</dbReference>
<dbReference type="OrthoDB" id="9961615at2"/>
<name>D9TKG2_CALOO</name>
<reference evidence="1 2" key="1">
    <citation type="journal article" date="2010" name="J. Bacteriol.">
        <title>Complete genome sequence of the cellulolytic thermophile Caldicellulosiruptor obsidiansis OB47T.</title>
        <authorList>
            <person name="Elkins J.G."/>
            <person name="Lochner A."/>
            <person name="Hamilton-Brehm S.D."/>
            <person name="Davenport K.W."/>
            <person name="Podar M."/>
            <person name="Brown S.D."/>
            <person name="Land M.L."/>
            <person name="Hauser L.J."/>
            <person name="Klingeman D.M."/>
            <person name="Raman B."/>
            <person name="Goodwin L.A."/>
            <person name="Tapia R."/>
            <person name="Meincke L.J."/>
            <person name="Detter J.C."/>
            <person name="Bruce D.C."/>
            <person name="Han C.S."/>
            <person name="Palumbo A.V."/>
            <person name="Cottingham R.W."/>
            <person name="Keller M."/>
            <person name="Graham D.E."/>
        </authorList>
    </citation>
    <scope>NUCLEOTIDE SEQUENCE [LARGE SCALE GENOMIC DNA]</scope>
    <source>
        <strain evidence="2">ATCC BAA-2073 / strain OB47</strain>
    </source>
</reference>
<keyword evidence="2" id="KW-1185">Reference proteome</keyword>
<protein>
    <submittedName>
        <fullName evidence="1">Uncharacterized protein</fullName>
    </submittedName>
</protein>
<organism evidence="1 2">
    <name type="scientific">Caldicellulosiruptor obsidiansis (strain ATCC BAA-2073 / JCM 16842 / OB47)</name>
    <dbReference type="NCBI Taxonomy" id="608506"/>
    <lineage>
        <taxon>Bacteria</taxon>
        <taxon>Bacillati</taxon>
        <taxon>Bacillota</taxon>
        <taxon>Bacillota incertae sedis</taxon>
        <taxon>Caldicellulosiruptorales</taxon>
        <taxon>Caldicellulosiruptoraceae</taxon>
        <taxon>Caldicellulosiruptor</taxon>
    </lineage>
</organism>
<dbReference type="EMBL" id="CP002164">
    <property type="protein sequence ID" value="ADL42494.1"/>
    <property type="molecule type" value="Genomic_DNA"/>
</dbReference>
<sequence>MVIFTKSKEYDGTSIEGFIYVNGMENIGANLLDTAAYGRAFTIIPLVAGKIYECEFYEWNYSGQAVHIGVGVKNESVTTPGSIKILKKDIRTGSGCGSIMTTAFMQSNFNIQLTIPPRTTGNPTQGFTDLLSALVSGTTLVNGRICFKVNSGENLFIKVYCVKDQTNWEKYAGWTNLISAEDVQKIESAIGQPYNNSLSQTGLYQHIRRHVELPIGNNTVRFALGKIENNQVVDRYNIDEFESPIYTLPFPKNGNLGDYGIVYTFYYPVADAKYVAVTPQQVDIVQKYTMKINGIWQTFTASKSNPFSFELIGGNSFWFVLPGGSYGDVEIMFKTK</sequence>
<dbReference type="KEGG" id="cob:COB47_1201"/>
<dbReference type="RefSeq" id="WP_013290494.1">
    <property type="nucleotide sequence ID" value="NC_014392.1"/>
</dbReference>
<gene>
    <name evidence="1" type="ordered locus">COB47_1201</name>
</gene>
<dbReference type="HOGENOM" id="CLU_801025_0_0_9"/>
<evidence type="ECO:0000313" key="1">
    <source>
        <dbReference type="EMBL" id="ADL42494.1"/>
    </source>
</evidence>
<evidence type="ECO:0000313" key="2">
    <source>
        <dbReference type="Proteomes" id="UP000000347"/>
    </source>
</evidence>
<dbReference type="AlphaFoldDB" id="D9TKG2"/>
<dbReference type="eggNOG" id="ENOG5033RYD">
    <property type="taxonomic scope" value="Bacteria"/>
</dbReference>